<accession>A0A1H8KQZ0</accession>
<dbReference type="Proteomes" id="UP000183898">
    <property type="component" value="Unassembled WGS sequence"/>
</dbReference>
<dbReference type="AlphaFoldDB" id="A0A1H8KQZ0"/>
<feature type="region of interest" description="Disordered" evidence="1">
    <location>
        <begin position="83"/>
        <end position="109"/>
    </location>
</feature>
<sequence>MSTEDYNDEGGAQECSYCASSDECAHVLLIVDRTFRTAEGGVLIDAFNERWSKLCEDGGDDFEEREPFENLLDEVDAFRTFQPNTTTREGQGCPRPMQSTTSNRRTRPRMRWLGL</sequence>
<evidence type="ECO:0000313" key="3">
    <source>
        <dbReference type="Proteomes" id="UP000183898"/>
    </source>
</evidence>
<name>A0A1H8KQZ0_9PROT</name>
<evidence type="ECO:0000256" key="1">
    <source>
        <dbReference type="SAM" id="MobiDB-lite"/>
    </source>
</evidence>
<dbReference type="EMBL" id="FOCT01000009">
    <property type="protein sequence ID" value="SEN95319.1"/>
    <property type="molecule type" value="Genomic_DNA"/>
</dbReference>
<organism evidence="2 3">
    <name type="scientific">Nitrosospira multiformis</name>
    <dbReference type="NCBI Taxonomy" id="1231"/>
    <lineage>
        <taxon>Bacteria</taxon>
        <taxon>Pseudomonadati</taxon>
        <taxon>Pseudomonadota</taxon>
        <taxon>Betaproteobacteria</taxon>
        <taxon>Nitrosomonadales</taxon>
        <taxon>Nitrosomonadaceae</taxon>
        <taxon>Nitrosospira</taxon>
    </lineage>
</organism>
<protein>
    <submittedName>
        <fullName evidence="2">Uncharacterized protein</fullName>
    </submittedName>
</protein>
<dbReference type="RefSeq" id="WP_139176871.1">
    <property type="nucleotide sequence ID" value="NZ_FOCT01000009.1"/>
</dbReference>
<gene>
    <name evidence="2" type="ORF">SAMN05216404_10916</name>
</gene>
<reference evidence="2 3" key="1">
    <citation type="submission" date="2016-10" db="EMBL/GenBank/DDBJ databases">
        <authorList>
            <person name="de Groot N.N."/>
        </authorList>
    </citation>
    <scope>NUCLEOTIDE SEQUENCE [LARGE SCALE GENOMIC DNA]</scope>
    <source>
        <strain evidence="2 3">Nl18</strain>
    </source>
</reference>
<evidence type="ECO:0000313" key="2">
    <source>
        <dbReference type="EMBL" id="SEN95319.1"/>
    </source>
</evidence>
<proteinExistence type="predicted"/>